<gene>
    <name evidence="2" type="ORF">E1A91_A06G008500v1</name>
</gene>
<name>A0A5D2YR63_GOSMU</name>
<dbReference type="AlphaFoldDB" id="A0A5D2YR63"/>
<protein>
    <recommendedName>
        <fullName evidence="1">Reverse transcriptase domain-containing protein</fullName>
    </recommendedName>
</protein>
<dbReference type="Proteomes" id="UP000323597">
    <property type="component" value="Chromosome A06"/>
</dbReference>
<dbReference type="PROSITE" id="PS50878">
    <property type="entry name" value="RT_POL"/>
    <property type="match status" value="1"/>
</dbReference>
<dbReference type="InterPro" id="IPR000477">
    <property type="entry name" value="RT_dom"/>
</dbReference>
<evidence type="ECO:0000313" key="3">
    <source>
        <dbReference type="Proteomes" id="UP000323597"/>
    </source>
</evidence>
<reference evidence="2 3" key="1">
    <citation type="submission" date="2019-07" db="EMBL/GenBank/DDBJ databases">
        <title>WGS assembly of Gossypium mustelinum.</title>
        <authorList>
            <person name="Chen Z.J."/>
            <person name="Sreedasyam A."/>
            <person name="Ando A."/>
            <person name="Song Q."/>
            <person name="De L."/>
            <person name="Hulse-Kemp A."/>
            <person name="Ding M."/>
            <person name="Ye W."/>
            <person name="Kirkbride R."/>
            <person name="Jenkins J."/>
            <person name="Plott C."/>
            <person name="Lovell J."/>
            <person name="Lin Y.-M."/>
            <person name="Vaughn R."/>
            <person name="Liu B."/>
            <person name="Li W."/>
            <person name="Simpson S."/>
            <person name="Scheffler B."/>
            <person name="Saski C."/>
            <person name="Grover C."/>
            <person name="Hu G."/>
            <person name="Conover J."/>
            <person name="Carlson J."/>
            <person name="Shu S."/>
            <person name="Boston L."/>
            <person name="Williams M."/>
            <person name="Peterson D."/>
            <person name="Mcgee K."/>
            <person name="Jones D."/>
            <person name="Wendel J."/>
            <person name="Stelly D."/>
            <person name="Grimwood J."/>
            <person name="Schmutz J."/>
        </authorList>
    </citation>
    <scope>NUCLEOTIDE SEQUENCE [LARGE SCALE GENOMIC DNA]</scope>
    <source>
        <strain evidence="2">1408120.09</strain>
    </source>
</reference>
<dbReference type="PANTHER" id="PTHR33116">
    <property type="entry name" value="REVERSE TRANSCRIPTASE ZINC-BINDING DOMAIN-CONTAINING PROTEIN-RELATED-RELATED"/>
    <property type="match status" value="1"/>
</dbReference>
<feature type="domain" description="Reverse transcriptase" evidence="1">
    <location>
        <begin position="1"/>
        <end position="124"/>
    </location>
</feature>
<keyword evidence="3" id="KW-1185">Reference proteome</keyword>
<evidence type="ECO:0000313" key="2">
    <source>
        <dbReference type="EMBL" id="TYJ28564.1"/>
    </source>
</evidence>
<accession>A0A5D2YR63</accession>
<sequence>MECVTTVRAAILVNGSATKEFKFGRGLRQGDPLSPFVFILITEVLHLLMEKTEVLGFIEGIHGLADDMILFLKAEEMTFSGLSINFKKSCIVGFGVNEEFLYHLAALCKCKVGVLPICYLGIPLGADSRRVATWDVVVEKFRKKLAGWKCRMLSSLPIYFMSLFQAPVSVIKRIDKIRRNFLWVNWKQICRPKENGGARVVNLEIKNKALLAKWSKVILAKYGSNAKQWRFGIVENSFDARVNMWMGDKDFKWKVGNGKYTLFWGDHWCGNCPLKFEFPRLFHLAKFKNGSVFYYSLEGGFCNVNWEGFFVRALLDREWGMISRLLDWVGGVVLIPESDPGGWCFPLHGWFKFNVSGIVFEGVQGGGGVLRGEDGIVRALFSGPIDAGDAESTELGAIIIALDIIIEIGWKRTGSFIIEIGSREP</sequence>
<evidence type="ECO:0000259" key="1">
    <source>
        <dbReference type="PROSITE" id="PS50878"/>
    </source>
</evidence>
<dbReference type="EMBL" id="CM017641">
    <property type="protein sequence ID" value="TYJ28564.1"/>
    <property type="molecule type" value="Genomic_DNA"/>
</dbReference>
<organism evidence="2 3">
    <name type="scientific">Gossypium mustelinum</name>
    <name type="common">Cotton</name>
    <name type="synonym">Gossypium caicoense</name>
    <dbReference type="NCBI Taxonomy" id="34275"/>
    <lineage>
        <taxon>Eukaryota</taxon>
        <taxon>Viridiplantae</taxon>
        <taxon>Streptophyta</taxon>
        <taxon>Embryophyta</taxon>
        <taxon>Tracheophyta</taxon>
        <taxon>Spermatophyta</taxon>
        <taxon>Magnoliopsida</taxon>
        <taxon>eudicotyledons</taxon>
        <taxon>Gunneridae</taxon>
        <taxon>Pentapetalae</taxon>
        <taxon>rosids</taxon>
        <taxon>malvids</taxon>
        <taxon>Malvales</taxon>
        <taxon>Malvaceae</taxon>
        <taxon>Malvoideae</taxon>
        <taxon>Gossypium</taxon>
    </lineage>
</organism>
<proteinExistence type="predicted"/>
<dbReference type="PANTHER" id="PTHR33116:SF75">
    <property type="entry name" value="RIBONUCLEASE H PROTEIN"/>
    <property type="match status" value="1"/>
</dbReference>